<keyword evidence="2" id="KW-1185">Reference proteome</keyword>
<name>A0ABP9V815_9DEIO</name>
<dbReference type="Gene3D" id="3.30.43.10">
    <property type="entry name" value="Uridine Diphospho-n-acetylenolpyruvylglucosamine Reductase, domain 2"/>
    <property type="match status" value="1"/>
</dbReference>
<sequence length="72" mass="8000">MTRPFERHPTRPASGSIWQNWAGNVSAHPQQFLFPELEAELGQIVQERSVLFHPTQSVSFAPRSTGVLAPAC</sequence>
<organism evidence="1 2">
    <name type="scientific">Deinococcus xinjiangensis</name>
    <dbReference type="NCBI Taxonomy" id="457454"/>
    <lineage>
        <taxon>Bacteria</taxon>
        <taxon>Thermotogati</taxon>
        <taxon>Deinococcota</taxon>
        <taxon>Deinococci</taxon>
        <taxon>Deinococcales</taxon>
        <taxon>Deinococcaceae</taxon>
        <taxon>Deinococcus</taxon>
    </lineage>
</organism>
<proteinExistence type="predicted"/>
<dbReference type="Proteomes" id="UP001458946">
    <property type="component" value="Unassembled WGS sequence"/>
</dbReference>
<accession>A0ABP9V815</accession>
<comment type="caution">
    <text evidence="1">The sequence shown here is derived from an EMBL/GenBank/DDBJ whole genome shotgun (WGS) entry which is preliminary data.</text>
</comment>
<gene>
    <name evidence="1" type="ORF">Dxin01_01146</name>
</gene>
<dbReference type="InterPro" id="IPR016167">
    <property type="entry name" value="FAD-bd_PCMH_sub1"/>
</dbReference>
<protein>
    <submittedName>
        <fullName evidence="1">Uncharacterized protein</fullName>
    </submittedName>
</protein>
<dbReference type="EMBL" id="BAABRN010000009">
    <property type="protein sequence ID" value="GAA5501414.1"/>
    <property type="molecule type" value="Genomic_DNA"/>
</dbReference>
<reference evidence="1 2" key="1">
    <citation type="submission" date="2024-02" db="EMBL/GenBank/DDBJ databases">
        <title>Deinococcus xinjiangensis NBRC 107630.</title>
        <authorList>
            <person name="Ichikawa N."/>
            <person name="Katano-Makiyama Y."/>
            <person name="Hidaka K."/>
        </authorList>
    </citation>
    <scope>NUCLEOTIDE SEQUENCE [LARGE SCALE GENOMIC DNA]</scope>
    <source>
        <strain evidence="1 2">NBRC 107630</strain>
    </source>
</reference>
<evidence type="ECO:0000313" key="1">
    <source>
        <dbReference type="EMBL" id="GAA5501414.1"/>
    </source>
</evidence>
<dbReference type="RefSeq" id="WP_353541383.1">
    <property type="nucleotide sequence ID" value="NZ_BAABRN010000009.1"/>
</dbReference>
<evidence type="ECO:0000313" key="2">
    <source>
        <dbReference type="Proteomes" id="UP001458946"/>
    </source>
</evidence>